<dbReference type="GO" id="GO:0016655">
    <property type="term" value="F:oxidoreductase activity, acting on NAD(P)H, quinone or similar compound as acceptor"/>
    <property type="evidence" value="ECO:0007669"/>
    <property type="project" value="InterPro"/>
</dbReference>
<reference evidence="15 16" key="1">
    <citation type="submission" date="2016-11" db="EMBL/GenBank/DDBJ databases">
        <authorList>
            <person name="Jaros S."/>
            <person name="Januszkiewicz K."/>
            <person name="Wedrychowicz H."/>
        </authorList>
    </citation>
    <scope>NUCLEOTIDE SEQUENCE [LARGE SCALE GENOMIC DNA]</scope>
    <source>
        <strain evidence="15 16">ATCC 23634</strain>
    </source>
</reference>
<keyword evidence="11 15" id="KW-0830">Ubiquinone</keyword>
<keyword evidence="5 14" id="KW-0812">Transmembrane</keyword>
<gene>
    <name evidence="15" type="ORF">SAMN02983003_2064</name>
</gene>
<keyword evidence="4" id="KW-0997">Cell inner membrane</keyword>
<dbReference type="EMBL" id="FPKU01000002">
    <property type="protein sequence ID" value="SFZ84527.1"/>
    <property type="molecule type" value="Genomic_DNA"/>
</dbReference>
<dbReference type="PANTHER" id="PTHR30586:SF1">
    <property type="entry name" value="NA(+)-TRANSLOCATING NADH-QUINONE REDUCTASE SUBUNIT D"/>
    <property type="match status" value="1"/>
</dbReference>
<evidence type="ECO:0000313" key="15">
    <source>
        <dbReference type="EMBL" id="SFZ84527.1"/>
    </source>
</evidence>
<keyword evidence="6" id="KW-1278">Translocase</keyword>
<dbReference type="NCBIfam" id="TIGR01939">
    <property type="entry name" value="nqrD"/>
    <property type="match status" value="1"/>
</dbReference>
<dbReference type="PIRSF" id="PIRSF006102">
    <property type="entry name" value="NQR_DE"/>
    <property type="match status" value="1"/>
</dbReference>
<dbReference type="InterPro" id="IPR003667">
    <property type="entry name" value="NqrDE/RnfAE"/>
</dbReference>
<feature type="transmembrane region" description="Helical" evidence="14">
    <location>
        <begin position="20"/>
        <end position="53"/>
    </location>
</feature>
<feature type="transmembrane region" description="Helical" evidence="14">
    <location>
        <begin position="177"/>
        <end position="195"/>
    </location>
</feature>
<dbReference type="STRING" id="665118.SAMN02983003_2064"/>
<evidence type="ECO:0000256" key="11">
    <source>
        <dbReference type="ARBA" id="ARBA00023075"/>
    </source>
</evidence>
<keyword evidence="2" id="KW-0813">Transport</keyword>
<evidence type="ECO:0000256" key="5">
    <source>
        <dbReference type="ARBA" id="ARBA00022692"/>
    </source>
</evidence>
<evidence type="ECO:0000256" key="3">
    <source>
        <dbReference type="ARBA" id="ARBA00022475"/>
    </source>
</evidence>
<evidence type="ECO:0000256" key="2">
    <source>
        <dbReference type="ARBA" id="ARBA00022448"/>
    </source>
</evidence>
<protein>
    <submittedName>
        <fullName evidence="15">Na+-transporting NADH:ubiquinone oxidoreductase subunit D</fullName>
    </submittedName>
</protein>
<evidence type="ECO:0000256" key="6">
    <source>
        <dbReference type="ARBA" id="ARBA00022967"/>
    </source>
</evidence>
<name>A0A1K2HY42_9HYPH</name>
<keyword evidence="8" id="KW-0520">NAD</keyword>
<feature type="transmembrane region" description="Helical" evidence="14">
    <location>
        <begin position="65"/>
        <end position="86"/>
    </location>
</feature>
<evidence type="ECO:0000256" key="7">
    <source>
        <dbReference type="ARBA" id="ARBA00022989"/>
    </source>
</evidence>
<dbReference type="NCBIfam" id="NF006777">
    <property type="entry name" value="PRK09292.1"/>
    <property type="match status" value="1"/>
</dbReference>
<dbReference type="Proteomes" id="UP000183447">
    <property type="component" value="Unassembled WGS sequence"/>
</dbReference>
<evidence type="ECO:0000256" key="13">
    <source>
        <dbReference type="ARBA" id="ARBA00023201"/>
    </source>
</evidence>
<comment type="subcellular location">
    <subcellularLocation>
        <location evidence="1">Endomembrane system</location>
        <topology evidence="1">Multi-pass membrane protein</topology>
    </subcellularLocation>
</comment>
<feature type="transmembrane region" description="Helical" evidence="14">
    <location>
        <begin position="136"/>
        <end position="157"/>
    </location>
</feature>
<keyword evidence="12 14" id="KW-0472">Membrane</keyword>
<proteinExistence type="predicted"/>
<keyword evidence="9" id="KW-0915">Sodium</keyword>
<evidence type="ECO:0000256" key="12">
    <source>
        <dbReference type="ARBA" id="ARBA00023136"/>
    </source>
</evidence>
<evidence type="ECO:0000256" key="10">
    <source>
        <dbReference type="ARBA" id="ARBA00023065"/>
    </source>
</evidence>
<evidence type="ECO:0000256" key="8">
    <source>
        <dbReference type="ARBA" id="ARBA00023027"/>
    </source>
</evidence>
<dbReference type="Pfam" id="PF02508">
    <property type="entry name" value="Rnf-Nqr"/>
    <property type="match status" value="1"/>
</dbReference>
<dbReference type="InterPro" id="IPR011292">
    <property type="entry name" value="NqrD"/>
</dbReference>
<dbReference type="GO" id="GO:0006814">
    <property type="term" value="P:sodium ion transport"/>
    <property type="evidence" value="ECO:0007669"/>
    <property type="project" value="UniProtKB-KW"/>
</dbReference>
<accession>A0A1K2HY42</accession>
<dbReference type="RefSeq" id="WP_244545300.1">
    <property type="nucleotide sequence ID" value="NZ_FPKU01000002.1"/>
</dbReference>
<evidence type="ECO:0000256" key="4">
    <source>
        <dbReference type="ARBA" id="ARBA00022519"/>
    </source>
</evidence>
<evidence type="ECO:0000256" key="14">
    <source>
        <dbReference type="SAM" id="Phobius"/>
    </source>
</evidence>
<keyword evidence="16" id="KW-1185">Reference proteome</keyword>
<dbReference type="PANTHER" id="PTHR30586">
    <property type="entry name" value="ELECTRON TRANSPORT COMPLEX PROTEIN RNFE"/>
    <property type="match status" value="1"/>
</dbReference>
<organism evidence="15 16">
    <name type="scientific">Devosia enhydra</name>
    <dbReference type="NCBI Taxonomy" id="665118"/>
    <lineage>
        <taxon>Bacteria</taxon>
        <taxon>Pseudomonadati</taxon>
        <taxon>Pseudomonadota</taxon>
        <taxon>Alphaproteobacteria</taxon>
        <taxon>Hyphomicrobiales</taxon>
        <taxon>Devosiaceae</taxon>
        <taxon>Devosia</taxon>
    </lineage>
</organism>
<keyword evidence="13" id="KW-0739">Sodium transport</keyword>
<dbReference type="GO" id="GO:0005886">
    <property type="term" value="C:plasma membrane"/>
    <property type="evidence" value="ECO:0007669"/>
    <property type="project" value="TreeGrafter"/>
</dbReference>
<evidence type="ECO:0000256" key="1">
    <source>
        <dbReference type="ARBA" id="ARBA00004127"/>
    </source>
</evidence>
<keyword evidence="7 14" id="KW-1133">Transmembrane helix</keyword>
<feature type="transmembrane region" description="Helical" evidence="14">
    <location>
        <begin position="98"/>
        <end position="115"/>
    </location>
</feature>
<keyword evidence="10" id="KW-0406">Ion transport</keyword>
<sequence>MFEHLRTVTDPLVDKNPVTVHILGICSALAVTTSVATALTLSLALIVVLTLAAGIISLIRHHVPSAIRLIVQITIIASLVVVADQLLQAFAYEMSQRLSVFVSLIATNCIVLGRTEAFALQNRPVPSMLDALGNGAGYALVLLVVASIRELFGSGTLLARPVLPLVADGGWYEPMRLMLLAPSAFIILGLLVWAIRSLRPGQQEAREFAPLPQQRQVQP</sequence>
<keyword evidence="3" id="KW-1003">Cell membrane</keyword>
<dbReference type="AlphaFoldDB" id="A0A1K2HY42"/>
<evidence type="ECO:0000256" key="9">
    <source>
        <dbReference type="ARBA" id="ARBA00023053"/>
    </source>
</evidence>
<dbReference type="GO" id="GO:0012505">
    <property type="term" value="C:endomembrane system"/>
    <property type="evidence" value="ECO:0007669"/>
    <property type="project" value="UniProtKB-SubCell"/>
</dbReference>
<dbReference type="NCBIfam" id="NF009070">
    <property type="entry name" value="PRK12405.1"/>
    <property type="match status" value="1"/>
</dbReference>
<evidence type="ECO:0000313" key="16">
    <source>
        <dbReference type="Proteomes" id="UP000183447"/>
    </source>
</evidence>